<dbReference type="InterPro" id="IPR036770">
    <property type="entry name" value="Ankyrin_rpt-contain_sf"/>
</dbReference>
<dbReference type="Pfam" id="PF12796">
    <property type="entry name" value="Ank_2"/>
    <property type="match status" value="2"/>
</dbReference>
<dbReference type="EMBL" id="JAKCXM010000007">
    <property type="protein sequence ID" value="KAJ0408963.1"/>
    <property type="molecule type" value="Genomic_DNA"/>
</dbReference>
<name>A0AAD5LQ76_PYTIN</name>
<organism evidence="2 3">
    <name type="scientific">Pythium insidiosum</name>
    <name type="common">Pythiosis disease agent</name>
    <dbReference type="NCBI Taxonomy" id="114742"/>
    <lineage>
        <taxon>Eukaryota</taxon>
        <taxon>Sar</taxon>
        <taxon>Stramenopiles</taxon>
        <taxon>Oomycota</taxon>
        <taxon>Peronosporomycetes</taxon>
        <taxon>Pythiales</taxon>
        <taxon>Pythiaceae</taxon>
        <taxon>Pythium</taxon>
    </lineage>
</organism>
<evidence type="ECO:0000256" key="1">
    <source>
        <dbReference type="SAM" id="MobiDB-lite"/>
    </source>
</evidence>
<feature type="compositionally biased region" description="Acidic residues" evidence="1">
    <location>
        <begin position="119"/>
        <end position="132"/>
    </location>
</feature>
<feature type="region of interest" description="Disordered" evidence="1">
    <location>
        <begin position="111"/>
        <end position="134"/>
    </location>
</feature>
<sequence length="697" mass="78848">MTPARGRRRDDSDAASSQSQSPSKLRRVTCSGADSALRVLTDADLFRGVVEFLPGLPQGIVRFQREFMVSPREKSRVAARIDKVMGHIHVPPLSDEAELLLVAPQHGLLRPWSEHDPPLDADDEDEEEDDEYSALRLNTSPNIFPRVARWVRDYDDVDDERHNTAKLVALLRRLEDARRSPMEAAIIENQLRVLEQMYWLHHHPTDVMNPRMTFRSPMRVAARHARGDVLQWLALKPEREQWLRDEWLLDAALRSGDLSTIEWVYRESVLAFQLRPRIKCVTMNRAAAVGDLHVIQWVDAHDKLTYDFTELALDAAACNGHLEVVRYITEHHSDVVCTTVAMDLAARNGHFEVVKYLHTSRKEGCTHCAMDLAAKGGYLSIVQYLHYHRQEGCSTQAMDFAARGGHIDVVEFLHQHRSEGCSSNAMDFAAARGHVKTVQFLHEERSEGASTNAMDGAAIGGHLEVVRFLHTQRQEGCTVLAMNGAASPLNGHIEMVQFLVREGFKWNHDAIDGAATNGHFAVVRWLLKVDPEEYDNECATEDEDSVWEEDDQDEFFTEAAMDGAIGNGHWTIVQLLLRNLGEWTSFGLDVAAGNGHFDVVRQLLEDRYVSEASVSMRGYLMAAAAGDVEMVKLLRQFYGVARPDYYAMEMAIDANDLTMVKFLHKVFQRPFDPWLVEALDPEVTLGKYVRSHLSTFD</sequence>
<dbReference type="InterPro" id="IPR002110">
    <property type="entry name" value="Ankyrin_rpt"/>
</dbReference>
<accession>A0AAD5LQ76</accession>
<feature type="compositionally biased region" description="Low complexity" evidence="1">
    <location>
        <begin position="14"/>
        <end position="23"/>
    </location>
</feature>
<dbReference type="AlphaFoldDB" id="A0AAD5LQ76"/>
<dbReference type="Proteomes" id="UP001209570">
    <property type="component" value="Unassembled WGS sequence"/>
</dbReference>
<reference evidence="2" key="1">
    <citation type="submission" date="2021-12" db="EMBL/GenBank/DDBJ databases">
        <title>Prjna785345.</title>
        <authorList>
            <person name="Rujirawat T."/>
            <person name="Krajaejun T."/>
        </authorList>
    </citation>
    <scope>NUCLEOTIDE SEQUENCE</scope>
    <source>
        <strain evidence="2">Pi057C3</strain>
    </source>
</reference>
<dbReference type="SUPFAM" id="SSF48403">
    <property type="entry name" value="Ankyrin repeat"/>
    <property type="match status" value="2"/>
</dbReference>
<keyword evidence="3" id="KW-1185">Reference proteome</keyword>
<evidence type="ECO:0000313" key="2">
    <source>
        <dbReference type="EMBL" id="KAJ0408963.1"/>
    </source>
</evidence>
<feature type="region of interest" description="Disordered" evidence="1">
    <location>
        <begin position="1"/>
        <end position="28"/>
    </location>
</feature>
<dbReference type="PANTHER" id="PTHR46586:SF3">
    <property type="entry name" value="ANKYRIN REPEAT-CONTAINING PROTEIN"/>
    <property type="match status" value="1"/>
</dbReference>
<gene>
    <name evidence="2" type="ORF">P43SY_002842</name>
</gene>
<evidence type="ECO:0000313" key="3">
    <source>
        <dbReference type="Proteomes" id="UP001209570"/>
    </source>
</evidence>
<dbReference type="Gene3D" id="1.25.40.20">
    <property type="entry name" value="Ankyrin repeat-containing domain"/>
    <property type="match status" value="2"/>
</dbReference>
<proteinExistence type="predicted"/>
<dbReference type="PANTHER" id="PTHR46586">
    <property type="entry name" value="ANKYRIN REPEAT-CONTAINING PROTEIN"/>
    <property type="match status" value="1"/>
</dbReference>
<dbReference type="InterPro" id="IPR052050">
    <property type="entry name" value="SecEffector_AnkRepeat"/>
</dbReference>
<dbReference type="SMART" id="SM00248">
    <property type="entry name" value="ANK"/>
    <property type="match status" value="3"/>
</dbReference>
<protein>
    <submittedName>
        <fullName evidence="2">Uncharacterized protein</fullName>
    </submittedName>
</protein>
<comment type="caution">
    <text evidence="2">The sequence shown here is derived from an EMBL/GenBank/DDBJ whole genome shotgun (WGS) entry which is preliminary data.</text>
</comment>